<feature type="domain" description="C-type lectin" evidence="5">
    <location>
        <begin position="212"/>
        <end position="342"/>
    </location>
</feature>
<feature type="domain" description="EGF-like" evidence="4">
    <location>
        <begin position="1"/>
        <end position="30"/>
    </location>
</feature>
<dbReference type="InParanoid" id="A0A7M7P9G2"/>
<keyword evidence="3" id="KW-0245">EGF-like domain</keyword>
<dbReference type="InterPro" id="IPR016187">
    <property type="entry name" value="CTDL_fold"/>
</dbReference>
<dbReference type="Pfam" id="PF02494">
    <property type="entry name" value="HYR"/>
    <property type="match status" value="2"/>
</dbReference>
<dbReference type="RefSeq" id="XP_030845823.1">
    <property type="nucleotide sequence ID" value="XM_030989963.1"/>
</dbReference>
<dbReference type="PANTHER" id="PTHR24273:SF32">
    <property type="entry name" value="HYALIN"/>
    <property type="match status" value="1"/>
</dbReference>
<reference evidence="7" key="2">
    <citation type="submission" date="2021-01" db="UniProtKB">
        <authorList>
            <consortium name="EnsemblMetazoa"/>
        </authorList>
    </citation>
    <scope>IDENTIFICATION</scope>
</reference>
<sequence length="345" mass="37918">MNPCENGWCEETMTRYRCHCPIGFQGKRCHELDTNRPATTQDIVVTCVKDITVTVELGIPNKSVEFTSPSAVNTEVPVVLVSQNYKSGDDFTVGSTLVEYIFADESGNQASRCTFNVNVNTVDTTPPEVQSCPFNQTFSVIKTTTPIAWTPPTASDASGIAFIVANYEPGVNVSVNSPISVIYTVTDNSGLVNTNCSFNITLVSVETQWECTSSKCYHVNQRWPTNWHDAHSFCLTLGPITTNAGDRQPSLLFADTEEASQLALILETGDKFLKSAWINCNDMETNGIFMCDVDGKGAVQINLTDWAKGRPSGYGYEKCVALTGEYKWLDLPCTLYLNTICQIVL</sequence>
<dbReference type="SUPFAM" id="SSF56436">
    <property type="entry name" value="C-type lectin-like"/>
    <property type="match status" value="1"/>
</dbReference>
<dbReference type="Pfam" id="PF00059">
    <property type="entry name" value="Lectin_C"/>
    <property type="match status" value="1"/>
</dbReference>
<dbReference type="Pfam" id="PF00008">
    <property type="entry name" value="EGF"/>
    <property type="match status" value="1"/>
</dbReference>
<name>A0A7M7P9G2_STRPU</name>
<feature type="domain" description="HYR" evidence="6">
    <location>
        <begin position="37"/>
        <end position="121"/>
    </location>
</feature>
<proteinExistence type="predicted"/>
<dbReference type="Gene3D" id="3.10.100.10">
    <property type="entry name" value="Mannose-Binding Protein A, subunit A"/>
    <property type="match status" value="1"/>
</dbReference>
<dbReference type="GeneID" id="105441744"/>
<evidence type="ECO:0000256" key="3">
    <source>
        <dbReference type="PROSITE-ProRule" id="PRU00076"/>
    </source>
</evidence>
<dbReference type="InterPro" id="IPR003410">
    <property type="entry name" value="HYR_dom"/>
</dbReference>
<dbReference type="InterPro" id="IPR016186">
    <property type="entry name" value="C-type_lectin-like/link_sf"/>
</dbReference>
<dbReference type="PROSITE" id="PS50041">
    <property type="entry name" value="C_TYPE_LECTIN_2"/>
    <property type="match status" value="1"/>
</dbReference>
<keyword evidence="2 3" id="KW-1015">Disulfide bond</keyword>
<feature type="disulfide bond" evidence="3">
    <location>
        <begin position="20"/>
        <end position="29"/>
    </location>
</feature>
<dbReference type="InterPro" id="IPR000742">
    <property type="entry name" value="EGF"/>
</dbReference>
<dbReference type="PROSITE" id="PS00022">
    <property type="entry name" value="EGF_1"/>
    <property type="match status" value="1"/>
</dbReference>
<dbReference type="Gene3D" id="2.10.25.10">
    <property type="entry name" value="Laminin"/>
    <property type="match status" value="1"/>
</dbReference>
<keyword evidence="8" id="KW-1185">Reference proteome</keyword>
<keyword evidence="1" id="KW-0677">Repeat</keyword>
<evidence type="ECO:0000313" key="8">
    <source>
        <dbReference type="Proteomes" id="UP000007110"/>
    </source>
</evidence>
<feature type="domain" description="HYR" evidence="6">
    <location>
        <begin position="122"/>
        <end position="204"/>
    </location>
</feature>
<dbReference type="Proteomes" id="UP000007110">
    <property type="component" value="Unassembled WGS sequence"/>
</dbReference>
<evidence type="ECO:0000259" key="4">
    <source>
        <dbReference type="PROSITE" id="PS50026"/>
    </source>
</evidence>
<dbReference type="InterPro" id="IPR001304">
    <property type="entry name" value="C-type_lectin-like"/>
</dbReference>
<dbReference type="OrthoDB" id="9922561at2759"/>
<organism evidence="7 8">
    <name type="scientific">Strongylocentrotus purpuratus</name>
    <name type="common">Purple sea urchin</name>
    <dbReference type="NCBI Taxonomy" id="7668"/>
    <lineage>
        <taxon>Eukaryota</taxon>
        <taxon>Metazoa</taxon>
        <taxon>Echinodermata</taxon>
        <taxon>Eleutherozoa</taxon>
        <taxon>Echinozoa</taxon>
        <taxon>Echinoidea</taxon>
        <taxon>Euechinoidea</taxon>
        <taxon>Echinacea</taxon>
        <taxon>Camarodonta</taxon>
        <taxon>Echinidea</taxon>
        <taxon>Strongylocentrotidae</taxon>
        <taxon>Strongylocentrotus</taxon>
    </lineage>
</organism>
<evidence type="ECO:0000256" key="1">
    <source>
        <dbReference type="ARBA" id="ARBA00022737"/>
    </source>
</evidence>
<protein>
    <recommendedName>
        <fullName evidence="9">Hyalin</fullName>
    </recommendedName>
</protein>
<accession>A0A7M7P9G2</accession>
<dbReference type="PROSITE" id="PS50026">
    <property type="entry name" value="EGF_3"/>
    <property type="match status" value="1"/>
</dbReference>
<dbReference type="InterPro" id="IPR018378">
    <property type="entry name" value="C-type_lectin_CS"/>
</dbReference>
<dbReference type="SMART" id="SM00034">
    <property type="entry name" value="CLECT"/>
    <property type="match status" value="1"/>
</dbReference>
<evidence type="ECO:0000259" key="6">
    <source>
        <dbReference type="PROSITE" id="PS50825"/>
    </source>
</evidence>
<dbReference type="PROSITE" id="PS01186">
    <property type="entry name" value="EGF_2"/>
    <property type="match status" value="1"/>
</dbReference>
<evidence type="ECO:0000313" key="7">
    <source>
        <dbReference type="EnsemblMetazoa" id="XP_030845823"/>
    </source>
</evidence>
<dbReference type="PROSITE" id="PS00615">
    <property type="entry name" value="C_TYPE_LECTIN_1"/>
    <property type="match status" value="1"/>
</dbReference>
<evidence type="ECO:0000259" key="5">
    <source>
        <dbReference type="PROSITE" id="PS50041"/>
    </source>
</evidence>
<reference evidence="8" key="1">
    <citation type="submission" date="2015-02" db="EMBL/GenBank/DDBJ databases">
        <title>Genome sequencing for Strongylocentrotus purpuratus.</title>
        <authorList>
            <person name="Murali S."/>
            <person name="Liu Y."/>
            <person name="Vee V."/>
            <person name="English A."/>
            <person name="Wang M."/>
            <person name="Skinner E."/>
            <person name="Han Y."/>
            <person name="Muzny D.M."/>
            <person name="Worley K.C."/>
            <person name="Gibbs R.A."/>
        </authorList>
    </citation>
    <scope>NUCLEOTIDE SEQUENCE</scope>
</reference>
<dbReference type="EnsemblMetazoa" id="XM_030989963">
    <property type="protein sequence ID" value="XP_030845823"/>
    <property type="gene ID" value="LOC105441744"/>
</dbReference>
<dbReference type="PROSITE" id="PS50825">
    <property type="entry name" value="HYR"/>
    <property type="match status" value="2"/>
</dbReference>
<comment type="caution">
    <text evidence="3">Lacks conserved residue(s) required for the propagation of feature annotation.</text>
</comment>
<dbReference type="CDD" id="cd00037">
    <property type="entry name" value="CLECT"/>
    <property type="match status" value="1"/>
</dbReference>
<dbReference type="AlphaFoldDB" id="A0A7M7P9G2"/>
<dbReference type="KEGG" id="spu:105441744"/>
<dbReference type="CDD" id="cd00054">
    <property type="entry name" value="EGF_CA"/>
    <property type="match status" value="1"/>
</dbReference>
<dbReference type="SUPFAM" id="SSF57196">
    <property type="entry name" value="EGF/Laminin"/>
    <property type="match status" value="1"/>
</dbReference>
<evidence type="ECO:0000256" key="2">
    <source>
        <dbReference type="ARBA" id="ARBA00023157"/>
    </source>
</evidence>
<evidence type="ECO:0008006" key="9">
    <source>
        <dbReference type="Google" id="ProtNLM"/>
    </source>
</evidence>
<dbReference type="PANTHER" id="PTHR24273">
    <property type="entry name" value="FI04643P-RELATED"/>
    <property type="match status" value="1"/>
</dbReference>